<keyword evidence="3 6" id="KW-0808">Transferase</keyword>
<evidence type="ECO:0000256" key="2">
    <source>
        <dbReference type="ARBA" id="ARBA00022603"/>
    </source>
</evidence>
<feature type="binding site" evidence="6">
    <location>
        <position position="107"/>
    </location>
    <ligand>
        <name>S-adenosyl-L-methionine</name>
        <dbReference type="ChEBI" id="CHEBI:59789"/>
    </ligand>
</feature>
<dbReference type="AlphaFoldDB" id="A0A926D1S3"/>
<comment type="subcellular location">
    <subcellularLocation>
        <location evidence="6">Cytoplasm</location>
    </subcellularLocation>
</comment>
<feature type="binding site" evidence="6">
    <location>
        <position position="76"/>
    </location>
    <ligand>
        <name>S-adenosyl-L-methionine</name>
        <dbReference type="ChEBI" id="CHEBI:59789"/>
    </ligand>
</feature>
<dbReference type="NCBIfam" id="TIGR00246">
    <property type="entry name" value="tRNA_RlmH_YbeA"/>
    <property type="match status" value="1"/>
</dbReference>
<organism evidence="7 8">
    <name type="scientific">Luoshenia tenuis</name>
    <dbReference type="NCBI Taxonomy" id="2763654"/>
    <lineage>
        <taxon>Bacteria</taxon>
        <taxon>Bacillati</taxon>
        <taxon>Bacillota</taxon>
        <taxon>Clostridia</taxon>
        <taxon>Christensenellales</taxon>
        <taxon>Christensenellaceae</taxon>
        <taxon>Luoshenia</taxon>
    </lineage>
</organism>
<dbReference type="GO" id="GO:0005737">
    <property type="term" value="C:cytoplasm"/>
    <property type="evidence" value="ECO:0007669"/>
    <property type="project" value="UniProtKB-SubCell"/>
</dbReference>
<reference evidence="7" key="1">
    <citation type="submission" date="2020-08" db="EMBL/GenBank/DDBJ databases">
        <title>Genome public.</title>
        <authorList>
            <person name="Liu C."/>
            <person name="Sun Q."/>
        </authorList>
    </citation>
    <scope>NUCLEOTIDE SEQUENCE</scope>
    <source>
        <strain evidence="7">NSJ-44</strain>
    </source>
</reference>
<keyword evidence="1 6" id="KW-0698">rRNA processing</keyword>
<dbReference type="PANTHER" id="PTHR33603">
    <property type="entry name" value="METHYLTRANSFERASE"/>
    <property type="match status" value="1"/>
</dbReference>
<keyword evidence="4 6" id="KW-0949">S-adenosyl-L-methionine</keyword>
<dbReference type="Pfam" id="PF02590">
    <property type="entry name" value="SPOUT_MTase"/>
    <property type="match status" value="1"/>
</dbReference>
<dbReference type="Gene3D" id="3.40.1280.10">
    <property type="match status" value="1"/>
</dbReference>
<dbReference type="InterPro" id="IPR003742">
    <property type="entry name" value="RlmH-like"/>
</dbReference>
<evidence type="ECO:0000256" key="1">
    <source>
        <dbReference type="ARBA" id="ARBA00022552"/>
    </source>
</evidence>
<evidence type="ECO:0000313" key="8">
    <source>
        <dbReference type="Proteomes" id="UP000654279"/>
    </source>
</evidence>
<dbReference type="SUPFAM" id="SSF75217">
    <property type="entry name" value="alpha/beta knot"/>
    <property type="match status" value="1"/>
</dbReference>
<evidence type="ECO:0000256" key="6">
    <source>
        <dbReference type="HAMAP-Rule" id="MF_00658"/>
    </source>
</evidence>
<keyword evidence="2 6" id="KW-0489">Methyltransferase</keyword>
<dbReference type="RefSeq" id="WP_249285232.1">
    <property type="nucleotide sequence ID" value="NZ_JACRSO010000003.1"/>
</dbReference>
<gene>
    <name evidence="6 7" type="primary">rlmH</name>
    <name evidence="7" type="ORF">H8699_08060</name>
</gene>
<dbReference type="Proteomes" id="UP000654279">
    <property type="component" value="Unassembled WGS sequence"/>
</dbReference>
<keyword evidence="8" id="KW-1185">Reference proteome</keyword>
<dbReference type="PANTHER" id="PTHR33603:SF1">
    <property type="entry name" value="RIBOSOMAL RNA LARGE SUBUNIT METHYLTRANSFERASE H"/>
    <property type="match status" value="1"/>
</dbReference>
<dbReference type="EC" id="2.1.1.177" evidence="6"/>
<dbReference type="InterPro" id="IPR029026">
    <property type="entry name" value="tRNA_m1G_MTases_N"/>
</dbReference>
<evidence type="ECO:0000256" key="5">
    <source>
        <dbReference type="ARBA" id="ARBA00038303"/>
    </source>
</evidence>
<dbReference type="CDD" id="cd18081">
    <property type="entry name" value="RlmH-like"/>
    <property type="match status" value="1"/>
</dbReference>
<name>A0A926D1S3_9FIRM</name>
<comment type="caution">
    <text evidence="7">The sequence shown here is derived from an EMBL/GenBank/DDBJ whole genome shotgun (WGS) entry which is preliminary data.</text>
</comment>
<protein>
    <recommendedName>
        <fullName evidence="6">Ribosomal RNA large subunit methyltransferase H</fullName>
        <ecNumber evidence="6">2.1.1.177</ecNumber>
    </recommendedName>
    <alternativeName>
        <fullName evidence="6">23S rRNA (pseudouridine1915-N3)-methyltransferase</fullName>
    </alternativeName>
    <alternativeName>
        <fullName evidence="6">23S rRNA m3Psi1915 methyltransferase</fullName>
    </alternativeName>
    <alternativeName>
        <fullName evidence="6">rRNA (pseudouridine-N3-)-methyltransferase RlmH</fullName>
    </alternativeName>
</protein>
<dbReference type="GO" id="GO:0070038">
    <property type="term" value="F:rRNA (pseudouridine-N3-)-methyltransferase activity"/>
    <property type="evidence" value="ECO:0007669"/>
    <property type="project" value="UniProtKB-UniRule"/>
</dbReference>
<evidence type="ECO:0000256" key="3">
    <source>
        <dbReference type="ARBA" id="ARBA00022679"/>
    </source>
</evidence>
<comment type="similarity">
    <text evidence="5 6">Belongs to the RNA methyltransferase RlmH family.</text>
</comment>
<proteinExistence type="inferred from homology"/>
<comment type="catalytic activity">
    <reaction evidence="6">
        <text>pseudouridine(1915) in 23S rRNA + S-adenosyl-L-methionine = N(3)-methylpseudouridine(1915) in 23S rRNA + S-adenosyl-L-homocysteine + H(+)</text>
        <dbReference type="Rhea" id="RHEA:42752"/>
        <dbReference type="Rhea" id="RHEA-COMP:10221"/>
        <dbReference type="Rhea" id="RHEA-COMP:10222"/>
        <dbReference type="ChEBI" id="CHEBI:15378"/>
        <dbReference type="ChEBI" id="CHEBI:57856"/>
        <dbReference type="ChEBI" id="CHEBI:59789"/>
        <dbReference type="ChEBI" id="CHEBI:65314"/>
        <dbReference type="ChEBI" id="CHEBI:74486"/>
        <dbReference type="EC" id="2.1.1.177"/>
    </reaction>
</comment>
<dbReference type="PIRSF" id="PIRSF004505">
    <property type="entry name" value="MT_bac"/>
    <property type="match status" value="1"/>
</dbReference>
<comment type="function">
    <text evidence="6">Specifically methylates the pseudouridine at position 1915 (m3Psi1915) in 23S rRNA.</text>
</comment>
<feature type="binding site" evidence="6">
    <location>
        <begin position="126"/>
        <end position="131"/>
    </location>
    <ligand>
        <name>S-adenosyl-L-methionine</name>
        <dbReference type="ChEBI" id="CHEBI:59789"/>
    </ligand>
</feature>
<accession>A0A926D1S3</accession>
<dbReference type="InterPro" id="IPR029028">
    <property type="entry name" value="Alpha/beta_knot_MTases"/>
</dbReference>
<dbReference type="EMBL" id="JACRSO010000003">
    <property type="protein sequence ID" value="MBC8529379.1"/>
    <property type="molecule type" value="Genomic_DNA"/>
</dbReference>
<comment type="subunit">
    <text evidence="6">Homodimer.</text>
</comment>
<evidence type="ECO:0000256" key="4">
    <source>
        <dbReference type="ARBA" id="ARBA00022691"/>
    </source>
</evidence>
<evidence type="ECO:0000313" key="7">
    <source>
        <dbReference type="EMBL" id="MBC8529379.1"/>
    </source>
</evidence>
<dbReference type="NCBIfam" id="NF000985">
    <property type="entry name" value="PRK00103.1-3"/>
    <property type="match status" value="1"/>
</dbReference>
<dbReference type="HAMAP" id="MF_00658">
    <property type="entry name" value="23SrRNA_methyltr_H"/>
    <property type="match status" value="1"/>
</dbReference>
<sequence length="158" mass="18139">MDIRVIAVGSLKETYWRGACAEYLKRLQAYAKVEVVELADEKAPERLSEAQRQQVMRKEGERILSRIREREVVAALCIDGRAYTSEAFANWLGEVEQGGNPLVLVIGGSLGLHECVLKRAQYRLSFSAMTFPHQLCRVILLEQVYRGYRILRNQPYHK</sequence>
<keyword evidence="6" id="KW-0963">Cytoplasm</keyword>